<proteinExistence type="predicted"/>
<protein>
    <submittedName>
        <fullName evidence="2">NAD(P)/FAD-binding protein YdhS</fullName>
    </submittedName>
</protein>
<dbReference type="AlphaFoldDB" id="A0AAW8DHA0"/>
<name>A0AAW8DHA0_9MICC</name>
<evidence type="ECO:0000313" key="5">
    <source>
        <dbReference type="Proteomes" id="UP001242995"/>
    </source>
</evidence>
<sequence>MSLTLYDDAKPWQGRVFQADSPCIIANAPVDAMSVRHGDSAHAERWLVERGHLEPGKSHDLFLPRGLYGDYMAEHAGELLQSLRRRGWRVELVEQRASSIEPKGPLRYAVEAEGRRDEFDFVILCAGGSVRGGPVDLDRYDEYIADPYPTFERLAGIPSDAAVGVMGSGLTAVDVAVALKERGHSGRIRMYSRSGALPLVRRPGPAWKPKHLTAGQVSELASSKGFLRLADAEQLVGQEVQAWGGQPRELFPPARAAGARAWLHRQLENPHDHTDLETFIFQKSVPAVWQEIWFALSPGDQRRILETPSVMRSIMSRCCPMPRTNAEKILAMLDSGQLETKSGLKSISRGLKTFEVHLATGAEQADYIVNAVTPPVYGIHPKAEPLVDSAVQHGLARRHHAGGLKVTATSSAILGSRSLGGLYALGDLTRGAFFFTFGLPVLVRRSADIARAIHDDIHQNSGRYRDGAGRASGFRSL</sequence>
<accession>A0AAW8DHA0</accession>
<dbReference type="SUPFAM" id="SSF51905">
    <property type="entry name" value="FAD/NAD(P)-binding domain"/>
    <property type="match status" value="1"/>
</dbReference>
<dbReference type="PANTHER" id="PTHR40254:SF1">
    <property type="entry name" value="BLR0577 PROTEIN"/>
    <property type="match status" value="1"/>
</dbReference>
<dbReference type="PANTHER" id="PTHR40254">
    <property type="entry name" value="BLR0577 PROTEIN"/>
    <property type="match status" value="1"/>
</dbReference>
<dbReference type="Proteomes" id="UP001230951">
    <property type="component" value="Unassembled WGS sequence"/>
</dbReference>
<keyword evidence="4" id="KW-1185">Reference proteome</keyword>
<dbReference type="InterPro" id="IPR038732">
    <property type="entry name" value="HpyO/CreE_NAD-binding"/>
</dbReference>
<dbReference type="InterPro" id="IPR052189">
    <property type="entry name" value="L-asp_N-monooxygenase_NS-form"/>
</dbReference>
<feature type="domain" description="FAD-dependent urate hydroxylase HpyO/Asp monooxygenase CreE-like FAD/NAD(P)-binding" evidence="1">
    <location>
        <begin position="1"/>
        <end position="127"/>
    </location>
</feature>
<dbReference type="Gene3D" id="3.50.50.60">
    <property type="entry name" value="FAD/NAD(P)-binding domain"/>
    <property type="match status" value="1"/>
</dbReference>
<dbReference type="InterPro" id="IPR036188">
    <property type="entry name" value="FAD/NAD-bd_sf"/>
</dbReference>
<dbReference type="EMBL" id="JAUSRG010000003">
    <property type="protein sequence ID" value="MDP9904629.1"/>
    <property type="molecule type" value="Genomic_DNA"/>
</dbReference>
<comment type="caution">
    <text evidence="2">The sequence shown here is derived from an EMBL/GenBank/DDBJ whole genome shotgun (WGS) entry which is preliminary data.</text>
</comment>
<organism evidence="2 5">
    <name type="scientific">Arthrobacter bambusae</name>
    <dbReference type="NCBI Taxonomy" id="1338426"/>
    <lineage>
        <taxon>Bacteria</taxon>
        <taxon>Bacillati</taxon>
        <taxon>Actinomycetota</taxon>
        <taxon>Actinomycetes</taxon>
        <taxon>Micrococcales</taxon>
        <taxon>Micrococcaceae</taxon>
        <taxon>Arthrobacter</taxon>
    </lineage>
</organism>
<evidence type="ECO:0000313" key="4">
    <source>
        <dbReference type="Proteomes" id="UP001230951"/>
    </source>
</evidence>
<dbReference type="Pfam" id="PF13454">
    <property type="entry name" value="NAD_binding_9"/>
    <property type="match status" value="1"/>
</dbReference>
<dbReference type="EMBL" id="JAUSTF010000004">
    <property type="protein sequence ID" value="MDQ0180942.1"/>
    <property type="molecule type" value="Genomic_DNA"/>
</dbReference>
<reference evidence="2 4" key="1">
    <citation type="submission" date="2023-07" db="EMBL/GenBank/DDBJ databases">
        <title>Sorghum-associated microbial communities from plants grown in Nebraska, USA.</title>
        <authorList>
            <person name="Schachtman D."/>
        </authorList>
    </citation>
    <scope>NUCLEOTIDE SEQUENCE</scope>
    <source>
        <strain evidence="2">DS1006</strain>
        <strain evidence="3 4">DS1016</strain>
    </source>
</reference>
<evidence type="ECO:0000313" key="3">
    <source>
        <dbReference type="EMBL" id="MDQ0180942.1"/>
    </source>
</evidence>
<dbReference type="Proteomes" id="UP001242995">
    <property type="component" value="Unassembled WGS sequence"/>
</dbReference>
<evidence type="ECO:0000313" key="2">
    <source>
        <dbReference type="EMBL" id="MDP9904629.1"/>
    </source>
</evidence>
<evidence type="ECO:0000259" key="1">
    <source>
        <dbReference type="Pfam" id="PF13454"/>
    </source>
</evidence>
<gene>
    <name evidence="2" type="ORF">J2S90_001584</name>
    <name evidence="3" type="ORF">J2S93_002369</name>
</gene>